<sequence length="550" mass="58262">MTSRNSHYDQVGATAAKLLADMRSDPSGDFSPSIYETARLVALTPSLRGHRRRLRFLLDQQRPDGSWGGPEGYSLIPTLSAIDALLAVLQHENSNRDRGTGDVAGALGRGLHWLRGHLEPGAGTALPDTVAVEMLAPGLVSAINLRLDQLAALAPVGVEVGWGAARLRPPPESNEALLDRVRVAVLDGRSLPVKLLHSLEVLGADTRDATVPVAESGGVGCSPAATAAWLGDDRVRQGHPSVRYLEEVQEPHSGAVPVAAPLGLFERAWILGTLGSTGITKLAPESLLDSLRNGLGEAGAAGGDGLPPDADDTAAALHALALHGEARAADPLWTYWTEEGGGHVSCFPGERTPSTSTNAHALQAFATSAEPADVDVQRRGVAIRSIVDWLREQQTREGYWTDKWHASPYYATVCCTVALAEHGGTAAAPSVAAAVRWVLETQHPDGSWGRWSGTYEETAYAVQILLRTGLPVDEATALAAARGCRFLIANADLTEHPALWHDKDLYTPTRIVRTEGLAALHVARSDPRTAALLHEDGDGSAREPAGRAVC</sequence>
<accession>A0A1I0WYI5</accession>
<name>A0A1I0WYI5_9PSEU</name>
<dbReference type="GO" id="GO:0010333">
    <property type="term" value="F:terpene synthase activity"/>
    <property type="evidence" value="ECO:0007669"/>
    <property type="project" value="InterPro"/>
</dbReference>
<protein>
    <submittedName>
        <fullName evidence="2">Prenyltransferase and squalene oxidase repeat-containing protein</fullName>
    </submittedName>
</protein>
<dbReference type="GO" id="GO:0016740">
    <property type="term" value="F:transferase activity"/>
    <property type="evidence" value="ECO:0007669"/>
    <property type="project" value="UniProtKB-KW"/>
</dbReference>
<dbReference type="PANTHER" id="PTHR31739:SF25">
    <property type="entry name" value="(E,E)-GERANYLLINALOOL SYNTHASE"/>
    <property type="match status" value="1"/>
</dbReference>
<dbReference type="SUPFAM" id="SSF48239">
    <property type="entry name" value="Terpenoid cyclases/Protein prenyltransferases"/>
    <property type="match status" value="2"/>
</dbReference>
<dbReference type="EMBL" id="FOKG01000002">
    <property type="protein sequence ID" value="SFA93805.1"/>
    <property type="molecule type" value="Genomic_DNA"/>
</dbReference>
<feature type="domain" description="Squalene cyclase C-terminal" evidence="1">
    <location>
        <begin position="356"/>
        <end position="461"/>
    </location>
</feature>
<proteinExistence type="predicted"/>
<dbReference type="GO" id="GO:0000287">
    <property type="term" value="F:magnesium ion binding"/>
    <property type="evidence" value="ECO:0007669"/>
    <property type="project" value="TreeGrafter"/>
</dbReference>
<dbReference type="InterPro" id="IPR032696">
    <property type="entry name" value="SQ_cyclase_C"/>
</dbReference>
<organism evidence="2 3">
    <name type="scientific">Amycolatopsis marina</name>
    <dbReference type="NCBI Taxonomy" id="490629"/>
    <lineage>
        <taxon>Bacteria</taxon>
        <taxon>Bacillati</taxon>
        <taxon>Actinomycetota</taxon>
        <taxon>Actinomycetes</taxon>
        <taxon>Pseudonocardiales</taxon>
        <taxon>Pseudonocardiaceae</taxon>
        <taxon>Amycolatopsis</taxon>
    </lineage>
</organism>
<dbReference type="Gene3D" id="1.50.10.160">
    <property type="match status" value="1"/>
</dbReference>
<reference evidence="3" key="1">
    <citation type="submission" date="2016-10" db="EMBL/GenBank/DDBJ databases">
        <authorList>
            <person name="Varghese N."/>
            <person name="Submissions S."/>
        </authorList>
    </citation>
    <scope>NUCLEOTIDE SEQUENCE [LARGE SCALE GENOMIC DNA]</scope>
    <source>
        <strain evidence="3">CGMCC 4.3568</strain>
    </source>
</reference>
<evidence type="ECO:0000259" key="1">
    <source>
        <dbReference type="Pfam" id="PF13243"/>
    </source>
</evidence>
<dbReference type="InterPro" id="IPR008930">
    <property type="entry name" value="Terpenoid_cyclase/PrenylTrfase"/>
</dbReference>
<dbReference type="Pfam" id="PF13243">
    <property type="entry name" value="SQHop_cyclase_C"/>
    <property type="match status" value="1"/>
</dbReference>
<dbReference type="AlphaFoldDB" id="A0A1I0WYI5"/>
<gene>
    <name evidence="2" type="ORF">SAMN05216266_102330</name>
</gene>
<keyword evidence="2" id="KW-0808">Transferase</keyword>
<dbReference type="Proteomes" id="UP000243799">
    <property type="component" value="Unassembled WGS sequence"/>
</dbReference>
<dbReference type="PANTHER" id="PTHR31739">
    <property type="entry name" value="ENT-COPALYL DIPHOSPHATE SYNTHASE, CHLOROPLASTIC"/>
    <property type="match status" value="1"/>
</dbReference>
<dbReference type="Gene3D" id="1.50.10.20">
    <property type="match status" value="1"/>
</dbReference>
<dbReference type="STRING" id="490629.SAMN05216266_102330"/>
<dbReference type="InterPro" id="IPR050148">
    <property type="entry name" value="Terpene_synthase-like"/>
</dbReference>
<dbReference type="GO" id="GO:0016102">
    <property type="term" value="P:diterpenoid biosynthetic process"/>
    <property type="evidence" value="ECO:0007669"/>
    <property type="project" value="TreeGrafter"/>
</dbReference>
<evidence type="ECO:0000313" key="3">
    <source>
        <dbReference type="Proteomes" id="UP000243799"/>
    </source>
</evidence>
<keyword evidence="3" id="KW-1185">Reference proteome</keyword>
<evidence type="ECO:0000313" key="2">
    <source>
        <dbReference type="EMBL" id="SFA93805.1"/>
    </source>
</evidence>